<comment type="caution">
    <text evidence="3">The sequence shown here is derived from an EMBL/GenBank/DDBJ whole genome shotgun (WGS) entry which is preliminary data.</text>
</comment>
<dbReference type="Pfam" id="PF02481">
    <property type="entry name" value="DNA_processg_A"/>
    <property type="match status" value="1"/>
</dbReference>
<dbReference type="eggNOG" id="COG0758">
    <property type="taxonomic scope" value="Bacteria"/>
</dbReference>
<reference evidence="3 4" key="1">
    <citation type="submission" date="2014-03" db="EMBL/GenBank/DDBJ databases">
        <title>Genomics of Bifidobacteria.</title>
        <authorList>
            <person name="Ventura M."/>
            <person name="Milani C."/>
            <person name="Lugli G.A."/>
        </authorList>
    </citation>
    <scope>NUCLEOTIDE SEQUENCE [LARGE SCALE GENOMIC DNA]</scope>
    <source>
        <strain evidence="3 4">LMG 11586</strain>
    </source>
</reference>
<dbReference type="PANTHER" id="PTHR43022:SF1">
    <property type="entry name" value="PROTEIN SMF"/>
    <property type="match status" value="1"/>
</dbReference>
<protein>
    <submittedName>
        <fullName evidence="3">Smf protein</fullName>
    </submittedName>
</protein>
<sequence length="442" mass="46331">MNAEQSPPMPAPDAETVSRAVLTAAINGADALMFATLKGSDSAEALAATLMSAARHETMPAATRKALDGCFATGLSRLGRKVQPEAMRAFHTALNGWIRRLHTLPGSSTDELAERMTDGGGMWIIAPHSPYWPHQLDDLVTRKDWAPPLCLWGLGDPESLVCCDSPLAIVGSRAADDYGCTVAQELAAQAAADGHLVVSGGAMGIDAAAHLGALAAVPPGSGATIPPGRTVAVFAGGLHHIGPQRNRRLFERMRRQGGALISELCPDVIPESHRFLLRNRLIAALASSVVVAQARPRSGALNTARWASDLNRQLYAVPGSITSPRNAGCNSLIHTGMAMIISSMRCIDEICHTAHPPIDRTADGIASQDAAPDGGTPSTQPILDAIAACRRRHSPATADIILAELQAAGMSPGVEQVLAELARLELEGVIVRERTGYAVADG</sequence>
<dbReference type="Proteomes" id="UP000029046">
    <property type="component" value="Unassembled WGS sequence"/>
</dbReference>
<dbReference type="EMBL" id="JGYX01000002">
    <property type="protein sequence ID" value="KFI61133.1"/>
    <property type="molecule type" value="Genomic_DNA"/>
</dbReference>
<dbReference type="GO" id="GO:0009294">
    <property type="term" value="P:DNA-mediated transformation"/>
    <property type="evidence" value="ECO:0007669"/>
    <property type="project" value="InterPro"/>
</dbReference>
<comment type="similarity">
    <text evidence="1">Belongs to the DprA/Smf family.</text>
</comment>
<dbReference type="PANTHER" id="PTHR43022">
    <property type="entry name" value="PROTEIN SMF"/>
    <property type="match status" value="1"/>
</dbReference>
<feature type="domain" description="Smf/DprA SLOG" evidence="2">
    <location>
        <begin position="124"/>
        <end position="345"/>
    </location>
</feature>
<dbReference type="Gene3D" id="3.40.50.450">
    <property type="match status" value="1"/>
</dbReference>
<dbReference type="RefSeq" id="WP_081929377.1">
    <property type="nucleotide sequence ID" value="NZ_JGYX01000002.1"/>
</dbReference>
<keyword evidence="4" id="KW-1185">Reference proteome</keyword>
<organism evidence="3 4">
    <name type="scientific">Bifidobacterium pullorum subsp. gallinarum</name>
    <dbReference type="NCBI Taxonomy" id="78344"/>
    <lineage>
        <taxon>Bacteria</taxon>
        <taxon>Bacillati</taxon>
        <taxon>Actinomycetota</taxon>
        <taxon>Actinomycetes</taxon>
        <taxon>Bifidobacteriales</taxon>
        <taxon>Bifidobacteriaceae</taxon>
        <taxon>Bifidobacterium</taxon>
    </lineage>
</organism>
<dbReference type="InterPro" id="IPR003488">
    <property type="entry name" value="DprA"/>
</dbReference>
<evidence type="ECO:0000256" key="1">
    <source>
        <dbReference type="ARBA" id="ARBA00006525"/>
    </source>
</evidence>
<accession>A0A087AQT3</accession>
<gene>
    <name evidence="3" type="ORF">BIGA_0563</name>
</gene>
<proteinExistence type="inferred from homology"/>
<dbReference type="SUPFAM" id="SSF102405">
    <property type="entry name" value="MCP/YpsA-like"/>
    <property type="match status" value="1"/>
</dbReference>
<name>A0A087AQT3_9BIFI</name>
<evidence type="ECO:0000313" key="4">
    <source>
        <dbReference type="Proteomes" id="UP000029046"/>
    </source>
</evidence>
<evidence type="ECO:0000259" key="2">
    <source>
        <dbReference type="Pfam" id="PF02481"/>
    </source>
</evidence>
<evidence type="ECO:0000313" key="3">
    <source>
        <dbReference type="EMBL" id="KFI61133.1"/>
    </source>
</evidence>
<dbReference type="InterPro" id="IPR057666">
    <property type="entry name" value="DrpA_SLOG"/>
</dbReference>
<dbReference type="AlphaFoldDB" id="A0A087AQT3"/>